<dbReference type="InterPro" id="IPR025565">
    <property type="entry name" value="DUF4328"/>
</dbReference>
<name>A0A239M268_9ACTN</name>
<dbReference type="OrthoDB" id="4174975at2"/>
<accession>A0A239M268</accession>
<keyword evidence="1" id="KW-0812">Transmembrane</keyword>
<feature type="transmembrane region" description="Helical" evidence="1">
    <location>
        <begin position="130"/>
        <end position="148"/>
    </location>
</feature>
<dbReference type="EMBL" id="FZOF01000022">
    <property type="protein sequence ID" value="SNT36173.1"/>
    <property type="molecule type" value="Genomic_DNA"/>
</dbReference>
<feature type="transmembrane region" description="Helical" evidence="1">
    <location>
        <begin position="55"/>
        <end position="72"/>
    </location>
</feature>
<keyword evidence="1" id="KW-1133">Transmembrane helix</keyword>
<proteinExistence type="predicted"/>
<dbReference type="AlphaFoldDB" id="A0A239M268"/>
<evidence type="ECO:0000259" key="2">
    <source>
        <dbReference type="Pfam" id="PF14219"/>
    </source>
</evidence>
<dbReference type="Pfam" id="PF14219">
    <property type="entry name" value="DUF4328"/>
    <property type="match status" value="1"/>
</dbReference>
<feature type="transmembrane region" description="Helical" evidence="1">
    <location>
        <begin position="154"/>
        <end position="177"/>
    </location>
</feature>
<sequence length="200" mass="21635">MSSKSPKSPLLLARCAQTAIAAAAILDVFRAIELRNHYLHPTRQSLHTSGMVSMVFVYAMTLAIVLFLVWLARARHNAHLLTPQASLPSRGWTIGVWFVPLVNFFAPRQVLLDIGRASSVSWQETRDRTVVNLWWAAWLGHGLALWTAGRIDPASIPLVALAEAFMIAAAALAGTLIERITALQGAALGTPAPLSPVAQS</sequence>
<gene>
    <name evidence="3" type="ORF">SAMN05216252_12259</name>
</gene>
<keyword evidence="4" id="KW-1185">Reference proteome</keyword>
<feature type="domain" description="DUF4328" evidence="2">
    <location>
        <begin position="48"/>
        <end position="181"/>
    </location>
</feature>
<organism evidence="3 4">
    <name type="scientific">Actinacidiphila glaucinigra</name>
    <dbReference type="NCBI Taxonomy" id="235986"/>
    <lineage>
        <taxon>Bacteria</taxon>
        <taxon>Bacillati</taxon>
        <taxon>Actinomycetota</taxon>
        <taxon>Actinomycetes</taxon>
        <taxon>Kitasatosporales</taxon>
        <taxon>Streptomycetaceae</taxon>
        <taxon>Actinacidiphila</taxon>
    </lineage>
</organism>
<protein>
    <recommendedName>
        <fullName evidence="2">DUF4328 domain-containing protein</fullName>
    </recommendedName>
</protein>
<evidence type="ECO:0000313" key="3">
    <source>
        <dbReference type="EMBL" id="SNT36173.1"/>
    </source>
</evidence>
<dbReference type="Proteomes" id="UP000198280">
    <property type="component" value="Unassembled WGS sequence"/>
</dbReference>
<keyword evidence="1" id="KW-0472">Membrane</keyword>
<evidence type="ECO:0000256" key="1">
    <source>
        <dbReference type="SAM" id="Phobius"/>
    </source>
</evidence>
<reference evidence="3 4" key="1">
    <citation type="submission" date="2017-06" db="EMBL/GenBank/DDBJ databases">
        <authorList>
            <person name="Kim H.J."/>
            <person name="Triplett B.A."/>
        </authorList>
    </citation>
    <scope>NUCLEOTIDE SEQUENCE [LARGE SCALE GENOMIC DNA]</scope>
    <source>
        <strain evidence="3 4">CGMCC 4.1858</strain>
    </source>
</reference>
<evidence type="ECO:0000313" key="4">
    <source>
        <dbReference type="Proteomes" id="UP000198280"/>
    </source>
</evidence>